<gene>
    <name evidence="1" type="ORF">N324_05826</name>
</gene>
<evidence type="ECO:0000313" key="2">
    <source>
        <dbReference type="Proteomes" id="UP000053330"/>
    </source>
</evidence>
<reference evidence="1 2" key="1">
    <citation type="submission" date="2014-04" db="EMBL/GenBank/DDBJ databases">
        <title>Genome evolution of avian class.</title>
        <authorList>
            <person name="Zhang G."/>
            <person name="Li C."/>
        </authorList>
    </citation>
    <scope>NUCLEOTIDE SEQUENCE [LARGE SCALE GENOMIC DNA]</scope>
    <source>
        <strain evidence="1">BGI_N324</strain>
    </source>
</reference>
<name>A0A091KKW0_9AVES</name>
<dbReference type="Proteomes" id="UP000053330">
    <property type="component" value="Unassembled WGS sequence"/>
</dbReference>
<feature type="non-terminal residue" evidence="1">
    <location>
        <position position="66"/>
    </location>
</feature>
<dbReference type="EMBL" id="KK747365">
    <property type="protein sequence ID" value="KFP40657.1"/>
    <property type="molecule type" value="Genomic_DNA"/>
</dbReference>
<feature type="non-terminal residue" evidence="1">
    <location>
        <position position="1"/>
    </location>
</feature>
<evidence type="ECO:0000313" key="1">
    <source>
        <dbReference type="EMBL" id="KFP40657.1"/>
    </source>
</evidence>
<organism evidence="1 2">
    <name type="scientific">Chlamydotis macqueenii</name>
    <name type="common">Macqueen's bustard</name>
    <dbReference type="NCBI Taxonomy" id="187382"/>
    <lineage>
        <taxon>Eukaryota</taxon>
        <taxon>Metazoa</taxon>
        <taxon>Chordata</taxon>
        <taxon>Craniata</taxon>
        <taxon>Vertebrata</taxon>
        <taxon>Euteleostomi</taxon>
        <taxon>Archelosauria</taxon>
        <taxon>Archosauria</taxon>
        <taxon>Dinosauria</taxon>
        <taxon>Saurischia</taxon>
        <taxon>Theropoda</taxon>
        <taxon>Coelurosauria</taxon>
        <taxon>Aves</taxon>
        <taxon>Neognathae</taxon>
        <taxon>Neoaves</taxon>
        <taxon>Otidimorphae</taxon>
        <taxon>Otidiformes</taxon>
        <taxon>Otididae</taxon>
        <taxon>Chlamydotis</taxon>
    </lineage>
</organism>
<protein>
    <submittedName>
        <fullName evidence="1">Uncharacterized protein</fullName>
    </submittedName>
</protein>
<proteinExistence type="predicted"/>
<accession>A0A091KKW0</accession>
<dbReference type="AlphaFoldDB" id="A0A091KKW0"/>
<keyword evidence="2" id="KW-1185">Reference proteome</keyword>
<sequence length="66" mass="7296">KTPTYNVCAQVNEQDGDSADGHWDAGNNVDEKGTELSNILSQGVGNCFLEVVKDQAAWKKRKHFCK</sequence>